<feature type="chain" id="PRO_5022874481" description="Asl1-like glycosyl hydrolase catalytic domain-containing protein" evidence="1">
    <location>
        <begin position="25"/>
        <end position="347"/>
    </location>
</feature>
<evidence type="ECO:0008006" key="4">
    <source>
        <dbReference type="Google" id="ProtNLM"/>
    </source>
</evidence>
<keyword evidence="1" id="KW-0732">Signal</keyword>
<dbReference type="EMBL" id="CP042435">
    <property type="protein sequence ID" value="QEC69508.1"/>
    <property type="molecule type" value="Genomic_DNA"/>
</dbReference>
<dbReference type="RefSeq" id="WP_147192385.1">
    <property type="nucleotide sequence ID" value="NZ_CP042435.1"/>
</dbReference>
<protein>
    <recommendedName>
        <fullName evidence="4">Asl1-like glycosyl hydrolase catalytic domain-containing protein</fullName>
    </recommendedName>
</protein>
<proteinExistence type="predicted"/>
<evidence type="ECO:0000313" key="3">
    <source>
        <dbReference type="Proteomes" id="UP000321533"/>
    </source>
</evidence>
<evidence type="ECO:0000256" key="1">
    <source>
        <dbReference type="SAM" id="SignalP"/>
    </source>
</evidence>
<accession>A0A5B8VGS1</accession>
<dbReference type="SUPFAM" id="SSF51445">
    <property type="entry name" value="(Trans)glycosidases"/>
    <property type="match status" value="1"/>
</dbReference>
<keyword evidence="3" id="KW-1185">Reference proteome</keyword>
<dbReference type="PROSITE" id="PS51257">
    <property type="entry name" value="PROKAR_LIPOPROTEIN"/>
    <property type="match status" value="1"/>
</dbReference>
<dbReference type="Gene3D" id="3.20.20.80">
    <property type="entry name" value="Glycosidases"/>
    <property type="match status" value="1"/>
</dbReference>
<dbReference type="OrthoDB" id="9801163at2"/>
<dbReference type="AlphaFoldDB" id="A0A5B8VGS1"/>
<dbReference type="Proteomes" id="UP000321533">
    <property type="component" value="Chromosome"/>
</dbReference>
<dbReference type="KEGG" id="pgin:FRZ67_20195"/>
<evidence type="ECO:0000313" key="2">
    <source>
        <dbReference type="EMBL" id="QEC69508.1"/>
    </source>
</evidence>
<feature type="signal peptide" evidence="1">
    <location>
        <begin position="1"/>
        <end position="24"/>
    </location>
</feature>
<sequence>MKRTIHTLLVFLWIAAVVSCKKEAAPAINENTIASTLSSDDVVASTRFGVLANSVEGDDRITVAQELGVSYVRDAVILQYYNGKAPMLDKYQSNGFKILLNLNYSAQKPAAFPTDMVNYRILVDSVLNKYTPEVAVIENEPANDGYYSSPIEDYFTELSNAITVCHAHSVKVADGALHTGMVCILVYQDYVSRGLQAKADDFASRALNNNYLRTAQGKGSADMNAKLDKCKKMIAAYKKMDLDYVNIHWYEPLNENNDPAISAPGVAKEVAAFLIKSTGKQVLTNEFGQTNQLPTLVASQVNEFKLAHLAYAIDFSGTSGGGIGSLPLTDGTVLLPNGIAYRDAVSQ</sequence>
<reference evidence="2 3" key="1">
    <citation type="journal article" date="2016" name="Int. J. Syst. Evol. Microbiol.">
        <title>Panacibacter ginsenosidivorans gen. nov., sp. nov., with ginsenoside converting activity isolated from soil of a ginseng field.</title>
        <authorList>
            <person name="Siddiqi M.Z."/>
            <person name="Muhammad Shafi S."/>
            <person name="Choi K.D."/>
            <person name="Im W.T."/>
        </authorList>
    </citation>
    <scope>NUCLEOTIDE SEQUENCE [LARGE SCALE GENOMIC DNA]</scope>
    <source>
        <strain evidence="2 3">Gsoil1550</strain>
    </source>
</reference>
<dbReference type="InterPro" id="IPR017853">
    <property type="entry name" value="GH"/>
</dbReference>
<organism evidence="2 3">
    <name type="scientific">Panacibacter ginsenosidivorans</name>
    <dbReference type="NCBI Taxonomy" id="1813871"/>
    <lineage>
        <taxon>Bacteria</taxon>
        <taxon>Pseudomonadati</taxon>
        <taxon>Bacteroidota</taxon>
        <taxon>Chitinophagia</taxon>
        <taxon>Chitinophagales</taxon>
        <taxon>Chitinophagaceae</taxon>
        <taxon>Panacibacter</taxon>
    </lineage>
</organism>
<gene>
    <name evidence="2" type="ORF">FRZ67_20195</name>
</gene>
<name>A0A5B8VGS1_9BACT</name>